<proteinExistence type="predicted"/>
<keyword evidence="3" id="KW-1185">Reference proteome</keyword>
<evidence type="ECO:0000313" key="3">
    <source>
        <dbReference type="Proteomes" id="UP001165060"/>
    </source>
</evidence>
<organism evidence="2 3">
    <name type="scientific">Tetraparma gracilis</name>
    <dbReference type="NCBI Taxonomy" id="2962635"/>
    <lineage>
        <taxon>Eukaryota</taxon>
        <taxon>Sar</taxon>
        <taxon>Stramenopiles</taxon>
        <taxon>Ochrophyta</taxon>
        <taxon>Bolidophyceae</taxon>
        <taxon>Parmales</taxon>
        <taxon>Triparmaceae</taxon>
        <taxon>Tetraparma</taxon>
    </lineage>
</organism>
<name>A0ABQ6N4F1_9STRA</name>
<keyword evidence="1" id="KW-0732">Signal</keyword>
<reference evidence="2 3" key="1">
    <citation type="journal article" date="2023" name="Commun. Biol.">
        <title>Genome analysis of Parmales, the sister group of diatoms, reveals the evolutionary specialization of diatoms from phago-mixotrophs to photoautotrophs.</title>
        <authorList>
            <person name="Ban H."/>
            <person name="Sato S."/>
            <person name="Yoshikawa S."/>
            <person name="Yamada K."/>
            <person name="Nakamura Y."/>
            <person name="Ichinomiya M."/>
            <person name="Sato N."/>
            <person name="Blanc-Mathieu R."/>
            <person name="Endo H."/>
            <person name="Kuwata A."/>
            <person name="Ogata H."/>
        </authorList>
    </citation>
    <scope>NUCLEOTIDE SEQUENCE [LARGE SCALE GENOMIC DNA]</scope>
</reference>
<sequence length="428" mass="45312">MLSKLALFTLLLPSALATTSEVIAMGGAGNGANLDWASLTYDESSVVSASNVTLTAAPKASNKFSSVSLDGALQLTARIAGDKMYAYMSGDAPAESGCCAGILRAFETDGSYSDTDLVELVSDLFSEVTDWAYATHTFDIVDGVAYMMIQYEEPSLNNAKADAIVALDLETGEVVKTADGDSYFSFFEKLATDSTAAVDTIFSIQHYATSRRRLQGPPGPSGSTEEWHGNGILPFTSVDGTRLFAITHRTMNECVVMSDPWQTVGGGRILQRFGNPGIYSSSGSSTSSHVFGMEDVSSGNWNGMHNAYYAVSPTDGRESITVFVNSNGGSSSALYEFDLKLVSEDSVLAGDLDDSVFDTAYRTLELPFSTGSQGGARPIGPMVDGKNVYVVAGGGSNTGITVVSQDGESMNYNPSSSSVYDPFVYYTL</sequence>
<accession>A0ABQ6N4F1</accession>
<dbReference type="Proteomes" id="UP001165060">
    <property type="component" value="Unassembled WGS sequence"/>
</dbReference>
<gene>
    <name evidence="2" type="ORF">TeGR_g11473</name>
</gene>
<comment type="caution">
    <text evidence="2">The sequence shown here is derived from an EMBL/GenBank/DDBJ whole genome shotgun (WGS) entry which is preliminary data.</text>
</comment>
<protein>
    <submittedName>
        <fullName evidence="2">Uncharacterized protein</fullName>
    </submittedName>
</protein>
<evidence type="ECO:0000256" key="1">
    <source>
        <dbReference type="SAM" id="SignalP"/>
    </source>
</evidence>
<feature type="chain" id="PRO_5045121224" evidence="1">
    <location>
        <begin position="18"/>
        <end position="428"/>
    </location>
</feature>
<evidence type="ECO:0000313" key="2">
    <source>
        <dbReference type="EMBL" id="GMI39599.1"/>
    </source>
</evidence>
<feature type="signal peptide" evidence="1">
    <location>
        <begin position="1"/>
        <end position="17"/>
    </location>
</feature>
<dbReference type="EMBL" id="BRYB01003616">
    <property type="protein sequence ID" value="GMI39599.1"/>
    <property type="molecule type" value="Genomic_DNA"/>
</dbReference>